<accession>A0A0D9WUF1</accession>
<proteinExistence type="predicted"/>
<dbReference type="AlphaFoldDB" id="A0A0D9WUF1"/>
<reference evidence="3" key="2">
    <citation type="submission" date="2013-12" db="EMBL/GenBank/DDBJ databases">
        <authorList>
            <person name="Yu Y."/>
            <person name="Lee S."/>
            <person name="de Baynast K."/>
            <person name="Wissotski M."/>
            <person name="Liu L."/>
            <person name="Talag J."/>
            <person name="Goicoechea J."/>
            <person name="Angelova A."/>
            <person name="Jetty R."/>
            <person name="Kudrna D."/>
            <person name="Golser W."/>
            <person name="Rivera L."/>
            <person name="Zhang J."/>
            <person name="Wing R."/>
        </authorList>
    </citation>
    <scope>NUCLEOTIDE SEQUENCE</scope>
</reference>
<sequence length="178" mass="19067">MLWIGMVNWCTGHEGGGVVILGLEMGEDVGVGSRVVAEPVVLVDAHVAVVDELPRHLLSQRQRRSGHGGEGRSRETKEAGGGGEGDEVEHGHLLLPSRPTNIISPTYDVGGGPTQACMSMTPSFPTPTRPSSSLASPPHRSIFESDGRRFRPPPPPPRPSRCQGPPLQSHRPTPKWES</sequence>
<evidence type="ECO:0000313" key="3">
    <source>
        <dbReference type="Proteomes" id="UP000032180"/>
    </source>
</evidence>
<evidence type="ECO:0000256" key="1">
    <source>
        <dbReference type="SAM" id="MobiDB-lite"/>
    </source>
</evidence>
<dbReference type="EnsemblPlants" id="LPERR06G23750.1">
    <property type="protein sequence ID" value="LPERR06G23750.1"/>
    <property type="gene ID" value="LPERR06G23750"/>
</dbReference>
<reference evidence="2 3" key="1">
    <citation type="submission" date="2012-08" db="EMBL/GenBank/DDBJ databases">
        <title>Oryza genome evolution.</title>
        <authorList>
            <person name="Wing R.A."/>
        </authorList>
    </citation>
    <scope>NUCLEOTIDE SEQUENCE</scope>
</reference>
<protein>
    <submittedName>
        <fullName evidence="2">Uncharacterized protein</fullName>
    </submittedName>
</protein>
<keyword evidence="3" id="KW-1185">Reference proteome</keyword>
<name>A0A0D9WUF1_9ORYZ</name>
<feature type="compositionally biased region" description="Basic and acidic residues" evidence="1">
    <location>
        <begin position="67"/>
        <end position="78"/>
    </location>
</feature>
<dbReference type="HOGENOM" id="CLU_1512737_0_0_1"/>
<organism evidence="2 3">
    <name type="scientific">Leersia perrieri</name>
    <dbReference type="NCBI Taxonomy" id="77586"/>
    <lineage>
        <taxon>Eukaryota</taxon>
        <taxon>Viridiplantae</taxon>
        <taxon>Streptophyta</taxon>
        <taxon>Embryophyta</taxon>
        <taxon>Tracheophyta</taxon>
        <taxon>Spermatophyta</taxon>
        <taxon>Magnoliopsida</taxon>
        <taxon>Liliopsida</taxon>
        <taxon>Poales</taxon>
        <taxon>Poaceae</taxon>
        <taxon>BOP clade</taxon>
        <taxon>Oryzoideae</taxon>
        <taxon>Oryzeae</taxon>
        <taxon>Oryzinae</taxon>
        <taxon>Leersia</taxon>
    </lineage>
</organism>
<evidence type="ECO:0000313" key="2">
    <source>
        <dbReference type="EnsemblPlants" id="LPERR06G23750.1"/>
    </source>
</evidence>
<reference evidence="2" key="3">
    <citation type="submission" date="2015-04" db="UniProtKB">
        <authorList>
            <consortium name="EnsemblPlants"/>
        </authorList>
    </citation>
    <scope>IDENTIFICATION</scope>
</reference>
<dbReference type="Gramene" id="LPERR06G23750.1">
    <property type="protein sequence ID" value="LPERR06G23750.1"/>
    <property type="gene ID" value="LPERR06G23750"/>
</dbReference>
<dbReference type="Proteomes" id="UP000032180">
    <property type="component" value="Chromosome 6"/>
</dbReference>
<feature type="region of interest" description="Disordered" evidence="1">
    <location>
        <begin position="58"/>
        <end position="178"/>
    </location>
</feature>